<dbReference type="Pfam" id="PF01548">
    <property type="entry name" value="DEDD_Tnp_IS110"/>
    <property type="match status" value="1"/>
</dbReference>
<accession>A0ABS2FZ85</accession>
<dbReference type="InterPro" id="IPR002525">
    <property type="entry name" value="Transp_IS110-like_N"/>
</dbReference>
<dbReference type="Proteomes" id="UP000719500">
    <property type="component" value="Unassembled WGS sequence"/>
</dbReference>
<dbReference type="InterPro" id="IPR047650">
    <property type="entry name" value="Transpos_IS110"/>
</dbReference>
<reference evidence="2 3" key="1">
    <citation type="journal article" date="2021" name="Sci. Rep.">
        <title>The distribution of antibiotic resistance genes in chicken gut microbiota commensals.</title>
        <authorList>
            <person name="Juricova H."/>
            <person name="Matiasovicova J."/>
            <person name="Kubasova T."/>
            <person name="Cejkova D."/>
            <person name="Rychlik I."/>
        </authorList>
    </citation>
    <scope>NUCLEOTIDE SEQUENCE [LARGE SCALE GENOMIC DNA]</scope>
    <source>
        <strain evidence="2 3">An411</strain>
    </source>
</reference>
<proteinExistence type="predicted"/>
<keyword evidence="3" id="KW-1185">Reference proteome</keyword>
<dbReference type="PANTHER" id="PTHR33055">
    <property type="entry name" value="TRANSPOSASE FOR INSERTION SEQUENCE ELEMENT IS1111A"/>
    <property type="match status" value="1"/>
</dbReference>
<protein>
    <submittedName>
        <fullName evidence="2">IS110 family transposase</fullName>
    </submittedName>
</protein>
<organism evidence="2 3">
    <name type="scientific">Oscillibacter valericigenes</name>
    <dbReference type="NCBI Taxonomy" id="351091"/>
    <lineage>
        <taxon>Bacteria</taxon>
        <taxon>Bacillati</taxon>
        <taxon>Bacillota</taxon>
        <taxon>Clostridia</taxon>
        <taxon>Eubacteriales</taxon>
        <taxon>Oscillospiraceae</taxon>
        <taxon>Oscillibacter</taxon>
    </lineage>
</organism>
<dbReference type="RefSeq" id="WP_204805428.1">
    <property type="nucleotide sequence ID" value="NZ_JACSNX010000025.1"/>
</dbReference>
<comment type="caution">
    <text evidence="2">The sequence shown here is derived from an EMBL/GenBank/DDBJ whole genome shotgun (WGS) entry which is preliminary data.</text>
</comment>
<evidence type="ECO:0000313" key="3">
    <source>
        <dbReference type="Proteomes" id="UP000719500"/>
    </source>
</evidence>
<sequence>MFIVGIDVAKRNHEVAVITPEGQVVCKGFRISNTCTGYNRMMERLGKLTNLKSQFIFAMEFTAHCWLALYTCLRKGGYQVVILNPIQTHTMREMFLRKSKTDAKDFLVIANANLSKLTGILWTSSNGHLGEWKAQEMKALARNSFGIADCEGAYSTRILLMLEQIHTLQENAMRWKYSLERCSNSSIPH</sequence>
<feature type="domain" description="Transposase IS110-like N-terminal" evidence="1">
    <location>
        <begin position="4"/>
        <end position="118"/>
    </location>
</feature>
<dbReference type="EMBL" id="JACSNX010000025">
    <property type="protein sequence ID" value="MBM6852222.1"/>
    <property type="molecule type" value="Genomic_DNA"/>
</dbReference>
<evidence type="ECO:0000259" key="1">
    <source>
        <dbReference type="Pfam" id="PF01548"/>
    </source>
</evidence>
<name>A0ABS2FZ85_9FIRM</name>
<gene>
    <name evidence="2" type="ORF">H9X91_12300</name>
</gene>
<dbReference type="PANTHER" id="PTHR33055:SF3">
    <property type="entry name" value="PUTATIVE TRANSPOSASE FOR IS117-RELATED"/>
    <property type="match status" value="1"/>
</dbReference>
<evidence type="ECO:0000313" key="2">
    <source>
        <dbReference type="EMBL" id="MBM6852222.1"/>
    </source>
</evidence>